<dbReference type="SUPFAM" id="SSF49265">
    <property type="entry name" value="Fibronectin type III"/>
    <property type="match status" value="1"/>
</dbReference>
<gene>
    <name evidence="2" type="ORF">D3P09_25470</name>
</gene>
<evidence type="ECO:0000313" key="2">
    <source>
        <dbReference type="EMBL" id="RJX36864.1"/>
    </source>
</evidence>
<dbReference type="OrthoDB" id="9775889at2"/>
<sequence length="67" mass="6670">MKPTAPTNLTVTSTTSSSISLSWTASTDNVGATGYTVSYGATNVNVTGTSATIAGLTADVTYTFSVG</sequence>
<name>A0A3A6PS86_9BACL</name>
<dbReference type="EMBL" id="QXQB01000008">
    <property type="protein sequence ID" value="RJX36864.1"/>
    <property type="molecule type" value="Genomic_DNA"/>
</dbReference>
<accession>A0A3A6PS86</accession>
<comment type="caution">
    <text evidence="2">The sequence shown here is derived from an EMBL/GenBank/DDBJ whole genome shotgun (WGS) entry which is preliminary data.</text>
</comment>
<dbReference type="AlphaFoldDB" id="A0A3A6PS86"/>
<reference evidence="2 3" key="1">
    <citation type="submission" date="2018-09" db="EMBL/GenBank/DDBJ databases">
        <title>Paenibacillus aracenensis nov. sp. isolated from a cave in southern Spain.</title>
        <authorList>
            <person name="Jurado V."/>
            <person name="Gutierrez-Patricio S."/>
            <person name="Gonzalez-Pimentel J.L."/>
            <person name="Miller A.Z."/>
            <person name="Laiz L."/>
            <person name="Saiz-Jimenez C."/>
        </authorList>
    </citation>
    <scope>NUCLEOTIDE SEQUENCE [LARGE SCALE GENOMIC DNA]</scope>
    <source>
        <strain evidence="2 3">JCM 19203</strain>
    </source>
</reference>
<evidence type="ECO:0000259" key="1">
    <source>
        <dbReference type="PROSITE" id="PS50853"/>
    </source>
</evidence>
<dbReference type="Proteomes" id="UP000267798">
    <property type="component" value="Unassembled WGS sequence"/>
</dbReference>
<protein>
    <recommendedName>
        <fullName evidence="1">Fibronectin type-III domain-containing protein</fullName>
    </recommendedName>
</protein>
<dbReference type="Pfam" id="PF00041">
    <property type="entry name" value="fn3"/>
    <property type="match status" value="1"/>
</dbReference>
<dbReference type="InterPro" id="IPR003961">
    <property type="entry name" value="FN3_dom"/>
</dbReference>
<feature type="domain" description="Fibronectin type-III" evidence="1">
    <location>
        <begin position="5"/>
        <end position="67"/>
    </location>
</feature>
<proteinExistence type="predicted"/>
<keyword evidence="3" id="KW-1185">Reference proteome</keyword>
<dbReference type="RefSeq" id="WP_120114259.1">
    <property type="nucleotide sequence ID" value="NZ_QXQB01000008.1"/>
</dbReference>
<dbReference type="Gene3D" id="2.60.40.10">
    <property type="entry name" value="Immunoglobulins"/>
    <property type="match status" value="1"/>
</dbReference>
<organism evidence="2 3">
    <name type="scientific">Paenibacillus pinisoli</name>
    <dbReference type="NCBI Taxonomy" id="1276110"/>
    <lineage>
        <taxon>Bacteria</taxon>
        <taxon>Bacillati</taxon>
        <taxon>Bacillota</taxon>
        <taxon>Bacilli</taxon>
        <taxon>Bacillales</taxon>
        <taxon>Paenibacillaceae</taxon>
        <taxon>Paenibacillus</taxon>
    </lineage>
</organism>
<dbReference type="PROSITE" id="PS50853">
    <property type="entry name" value="FN3"/>
    <property type="match status" value="1"/>
</dbReference>
<dbReference type="InterPro" id="IPR013783">
    <property type="entry name" value="Ig-like_fold"/>
</dbReference>
<dbReference type="InterPro" id="IPR036116">
    <property type="entry name" value="FN3_sf"/>
</dbReference>
<evidence type="ECO:0000313" key="3">
    <source>
        <dbReference type="Proteomes" id="UP000267798"/>
    </source>
</evidence>